<protein>
    <submittedName>
        <fullName evidence="2">DUF1489 domain-containing protein</fullName>
    </submittedName>
</protein>
<evidence type="ECO:0000313" key="2">
    <source>
        <dbReference type="EMBL" id="MBL6078105.1"/>
    </source>
</evidence>
<comment type="caution">
    <text evidence="2">The sequence shown here is derived from an EMBL/GenBank/DDBJ whole genome shotgun (WGS) entry which is preliminary data.</text>
</comment>
<keyword evidence="3" id="KW-1185">Reference proteome</keyword>
<feature type="compositionally biased region" description="Low complexity" evidence="1">
    <location>
        <begin position="1"/>
        <end position="22"/>
    </location>
</feature>
<gene>
    <name evidence="2" type="ORF">JMJ56_08810</name>
</gene>
<dbReference type="Proteomes" id="UP000660885">
    <property type="component" value="Unassembled WGS sequence"/>
</dbReference>
<proteinExistence type="predicted"/>
<reference evidence="2 3" key="1">
    <citation type="submission" date="2021-01" db="EMBL/GenBank/DDBJ databases">
        <title>Belnapia mucosa sp. nov. and Belnapia arida sp. nov., isolated from the Tabernas Desert (Almeria, Spain).</title>
        <authorList>
            <person name="Molina-Menor E."/>
            <person name="Vidal-Verdu A."/>
            <person name="Calonge A."/>
            <person name="Satari L."/>
            <person name="Pereto J."/>
            <person name="Porcar M."/>
        </authorList>
    </citation>
    <scope>NUCLEOTIDE SEQUENCE [LARGE SCALE GENOMIC DNA]</scope>
    <source>
        <strain evidence="2 3">T18</strain>
    </source>
</reference>
<dbReference type="InterPro" id="IPR008320">
    <property type="entry name" value="UCP032025"/>
</dbReference>
<sequence>MPAARSSATAAPAASAGRWTGAPSPPAARNRKSARPAPRRAPPLSIRAGNLHCGPPPARYTGGVLHLIKLSVGPKDVGQLRAIQARRAVVEPPLRHQTRMMPKRAAEILAGGSIYWVVAGFLQVRQRIIDIIEEEWDDGSRCAGLVLDPELVAVAARPVKPFQGWRYLEPEAAPADVVASIEGEGAEAMPERLRAELRALGLL</sequence>
<organism evidence="2 3">
    <name type="scientific">Belnapia arida</name>
    <dbReference type="NCBI Taxonomy" id="2804533"/>
    <lineage>
        <taxon>Bacteria</taxon>
        <taxon>Pseudomonadati</taxon>
        <taxon>Pseudomonadota</taxon>
        <taxon>Alphaproteobacteria</taxon>
        <taxon>Acetobacterales</taxon>
        <taxon>Roseomonadaceae</taxon>
        <taxon>Belnapia</taxon>
    </lineage>
</organism>
<dbReference type="Pfam" id="PF07370">
    <property type="entry name" value="DUF1489"/>
    <property type="match status" value="1"/>
</dbReference>
<feature type="compositionally biased region" description="Basic residues" evidence="1">
    <location>
        <begin position="29"/>
        <end position="38"/>
    </location>
</feature>
<name>A0ABS1U0R7_9PROT</name>
<feature type="region of interest" description="Disordered" evidence="1">
    <location>
        <begin position="1"/>
        <end position="52"/>
    </location>
</feature>
<accession>A0ABS1U0R7</accession>
<dbReference type="EMBL" id="JAETWB010000002">
    <property type="protein sequence ID" value="MBL6078105.1"/>
    <property type="molecule type" value="Genomic_DNA"/>
</dbReference>
<evidence type="ECO:0000256" key="1">
    <source>
        <dbReference type="SAM" id="MobiDB-lite"/>
    </source>
</evidence>
<evidence type="ECO:0000313" key="3">
    <source>
        <dbReference type="Proteomes" id="UP000660885"/>
    </source>
</evidence>